<accession>A0A4T2BTW3</accession>
<keyword evidence="3" id="KW-1185">Reference proteome</keyword>
<name>A0A4T2BTW3_9MICO</name>
<evidence type="ECO:0000256" key="1">
    <source>
        <dbReference type="SAM" id="Phobius"/>
    </source>
</evidence>
<evidence type="ECO:0000313" key="3">
    <source>
        <dbReference type="Proteomes" id="UP000306192"/>
    </source>
</evidence>
<gene>
    <name evidence="2" type="ORF">D4765_12705</name>
</gene>
<proteinExistence type="predicted"/>
<keyword evidence="1" id="KW-0472">Membrane</keyword>
<keyword evidence="1" id="KW-1133">Transmembrane helix</keyword>
<dbReference type="EMBL" id="QYRT01000025">
    <property type="protein sequence ID" value="TIH34549.1"/>
    <property type="molecule type" value="Genomic_DNA"/>
</dbReference>
<dbReference type="AlphaFoldDB" id="A0A4T2BTW3"/>
<dbReference type="Proteomes" id="UP000306192">
    <property type="component" value="Unassembled WGS sequence"/>
</dbReference>
<sequence>MSLYGLKTSPLGVPVTGGVGLGVGVGVGVGVLVLPSQVVSLQYCGAALGDHQFGANVDTYALPLNVTLSPFAYAGSPE</sequence>
<reference evidence="2 3" key="1">
    <citation type="journal article" date="2019" name="Microorganisms">
        <title>Systematic Affiliation and Genome Analysis of Subtercola vilae DB165(T) with Particular Emphasis on Cold Adaptation of an Isolate from a High-Altitude Cold Volcano Lake.</title>
        <authorList>
            <person name="Villalobos A.S."/>
            <person name="Wiese J."/>
            <person name="Imhoff J.F."/>
            <person name="Dorador C."/>
            <person name="Keller A."/>
            <person name="Hentschel U."/>
        </authorList>
    </citation>
    <scope>NUCLEOTIDE SEQUENCE [LARGE SCALE GENOMIC DNA]</scope>
    <source>
        <strain evidence="2 3">DB165</strain>
    </source>
</reference>
<evidence type="ECO:0000313" key="2">
    <source>
        <dbReference type="EMBL" id="TIH34549.1"/>
    </source>
</evidence>
<feature type="transmembrane region" description="Helical" evidence="1">
    <location>
        <begin position="12"/>
        <end position="34"/>
    </location>
</feature>
<keyword evidence="1" id="KW-0812">Transmembrane</keyword>
<protein>
    <submittedName>
        <fullName evidence="2">Uncharacterized protein</fullName>
    </submittedName>
</protein>
<organism evidence="2 3">
    <name type="scientific">Subtercola vilae</name>
    <dbReference type="NCBI Taxonomy" id="2056433"/>
    <lineage>
        <taxon>Bacteria</taxon>
        <taxon>Bacillati</taxon>
        <taxon>Actinomycetota</taxon>
        <taxon>Actinomycetes</taxon>
        <taxon>Micrococcales</taxon>
        <taxon>Microbacteriaceae</taxon>
        <taxon>Subtercola</taxon>
    </lineage>
</organism>
<comment type="caution">
    <text evidence="2">The sequence shown here is derived from an EMBL/GenBank/DDBJ whole genome shotgun (WGS) entry which is preliminary data.</text>
</comment>